<evidence type="ECO:0000313" key="1">
    <source>
        <dbReference type="EMBL" id="CAM9115198.1"/>
    </source>
</evidence>
<organism evidence="1 2">
    <name type="scientific">Rangifer tarandus platyrhynchus</name>
    <name type="common">Svalbard reindeer</name>
    <dbReference type="NCBI Taxonomy" id="3082113"/>
    <lineage>
        <taxon>Eukaryota</taxon>
        <taxon>Metazoa</taxon>
        <taxon>Chordata</taxon>
        <taxon>Craniata</taxon>
        <taxon>Vertebrata</taxon>
        <taxon>Euteleostomi</taxon>
        <taxon>Mammalia</taxon>
        <taxon>Eutheria</taxon>
        <taxon>Laurasiatheria</taxon>
        <taxon>Artiodactyla</taxon>
        <taxon>Ruminantia</taxon>
        <taxon>Pecora</taxon>
        <taxon>Cervidae</taxon>
        <taxon>Odocoileinae</taxon>
        <taxon>Rangifer</taxon>
    </lineage>
</organism>
<evidence type="ECO:0000313" key="2">
    <source>
        <dbReference type="Proteomes" id="UP001162501"/>
    </source>
</evidence>
<reference evidence="1" key="1">
    <citation type="submission" date="2025-03" db="EMBL/GenBank/DDBJ databases">
        <authorList>
            <consortium name="ELIXIR-Norway"/>
            <consortium name="Elixir Norway"/>
        </authorList>
    </citation>
    <scope>NUCLEOTIDE SEQUENCE</scope>
</reference>
<feature type="non-terminal residue" evidence="1">
    <location>
        <position position="1"/>
    </location>
</feature>
<gene>
    <name evidence="1" type="ORF">MRATA1EN22A_LOCUS28626</name>
</gene>
<dbReference type="Proteomes" id="UP001162501">
    <property type="component" value="Unassembled WGS sequence"/>
</dbReference>
<protein>
    <submittedName>
        <fullName evidence="1">Uncharacterized protein</fullName>
    </submittedName>
</protein>
<feature type="non-terminal residue" evidence="1">
    <location>
        <position position="177"/>
    </location>
</feature>
<proteinExistence type="predicted"/>
<accession>A0ACB1KDL1</accession>
<name>A0ACB1KDL1_RANTA</name>
<comment type="caution">
    <text evidence="1">The sequence shown here is derived from an EMBL/GenBank/DDBJ whole genome shotgun (WGS) entry which is preliminary data.</text>
</comment>
<sequence>DSGQASPDTVTALHGHTGYQQSQGRTASCLCHSLHPDRGPTAVPAPPTHCSAWLLGLGDPGGRCLATSATKTHTEEEKAHGRWGWVFLGKQRGLGHSMLDPFPTGFSSFLLSMQLSPPGCLPLRGSQGTKLRLVMGELDAREPETLQQVSALFPLLLSHIPYLSGEKAGAGATVPPR</sequence>
<dbReference type="EMBL" id="CATOBB020000043">
    <property type="protein sequence ID" value="CAM9115198.1"/>
    <property type="molecule type" value="Genomic_DNA"/>
</dbReference>